<evidence type="ECO:0000256" key="1">
    <source>
        <dbReference type="SAM" id="SignalP"/>
    </source>
</evidence>
<dbReference type="Proteomes" id="UP000598996">
    <property type="component" value="Unassembled WGS sequence"/>
</dbReference>
<feature type="chain" id="PRO_5045362835" evidence="1">
    <location>
        <begin position="24"/>
        <end position="307"/>
    </location>
</feature>
<name>A0ABS1VLJ7_9ACTN</name>
<dbReference type="EMBL" id="JAENHO010000004">
    <property type="protein sequence ID" value="MBL7255602.1"/>
    <property type="molecule type" value="Genomic_DNA"/>
</dbReference>
<dbReference type="RefSeq" id="WP_202992109.1">
    <property type="nucleotide sequence ID" value="NZ_JAENHO010000004.1"/>
</dbReference>
<reference evidence="2 3" key="1">
    <citation type="submission" date="2021-01" db="EMBL/GenBank/DDBJ databases">
        <title>Actinoplanes sp. nov. LDG1-01 isolated from lichen.</title>
        <authorList>
            <person name="Saeng-In P."/>
            <person name="Phongsopitanun W."/>
            <person name="Kanchanasin P."/>
            <person name="Yuki M."/>
            <person name="Kudo T."/>
            <person name="Ohkuma M."/>
            <person name="Tanasupawat S."/>
        </authorList>
    </citation>
    <scope>NUCLEOTIDE SEQUENCE [LARGE SCALE GENOMIC DNA]</scope>
    <source>
        <strain evidence="2 3">LDG1-01</strain>
    </source>
</reference>
<evidence type="ECO:0000313" key="3">
    <source>
        <dbReference type="Proteomes" id="UP000598996"/>
    </source>
</evidence>
<proteinExistence type="predicted"/>
<feature type="signal peptide" evidence="1">
    <location>
        <begin position="1"/>
        <end position="23"/>
    </location>
</feature>
<organism evidence="2 3">
    <name type="scientific">Paractinoplanes lichenicola</name>
    <dbReference type="NCBI Taxonomy" id="2802976"/>
    <lineage>
        <taxon>Bacteria</taxon>
        <taxon>Bacillati</taxon>
        <taxon>Actinomycetota</taxon>
        <taxon>Actinomycetes</taxon>
        <taxon>Micromonosporales</taxon>
        <taxon>Micromonosporaceae</taxon>
        <taxon>Paractinoplanes</taxon>
    </lineage>
</organism>
<accession>A0ABS1VLJ7</accession>
<sequence length="307" mass="32224">MLKRVLAGALLGVAVLVPATAWADSPAVPVVPIAEASSQPAGSPGEGFLAKSAIIYMGARSAPYLSGRDNADAPIYVDDVLEISVCNPDSKLCPVVHREDFSENCTAAGPKPIPPLFIGGFLHSGMNQVVFTLRDLCGQNRGSSGLYLSGAGVITGNETPPDDCAGNPLKYFGGAMLSPIVDQSVTDPGVGDDHKVHGTGLATVNQKLNCSAQVQMRLETRVCNRFGYLCNPKTIATTGWESLPSSGIVSRDLTGDCRSGVDSYRVQVQVLWATWDGFVDGTVVPEMSTHSEAVQADGDAGWVKLKC</sequence>
<protein>
    <submittedName>
        <fullName evidence="2">Uncharacterized protein</fullName>
    </submittedName>
</protein>
<keyword evidence="1" id="KW-0732">Signal</keyword>
<comment type="caution">
    <text evidence="2">The sequence shown here is derived from an EMBL/GenBank/DDBJ whole genome shotgun (WGS) entry which is preliminary data.</text>
</comment>
<gene>
    <name evidence="2" type="ORF">JKJ07_14960</name>
</gene>
<keyword evidence="3" id="KW-1185">Reference proteome</keyword>
<evidence type="ECO:0000313" key="2">
    <source>
        <dbReference type="EMBL" id="MBL7255602.1"/>
    </source>
</evidence>